<accession>A0A8H3J8Y6</accession>
<comment type="caution">
    <text evidence="5">The sequence shown here is derived from an EMBL/GenBank/DDBJ whole genome shotgun (WGS) entry which is preliminary data.</text>
</comment>
<dbReference type="GO" id="GO:0008476">
    <property type="term" value="F:protein-tyrosine sulfotransferase activity"/>
    <property type="evidence" value="ECO:0007669"/>
    <property type="project" value="UniProtKB-EC"/>
</dbReference>
<keyword evidence="6" id="KW-1185">Reference proteome</keyword>
<keyword evidence="3" id="KW-0808">Transferase</keyword>
<comment type="similarity">
    <text evidence="1">Belongs to the protein sulfotransferase family.</text>
</comment>
<dbReference type="EMBL" id="CAJPDT010000394">
    <property type="protein sequence ID" value="CAF9942973.1"/>
    <property type="molecule type" value="Genomic_DNA"/>
</dbReference>
<dbReference type="Gene3D" id="3.40.50.300">
    <property type="entry name" value="P-loop containing nucleotide triphosphate hydrolases"/>
    <property type="match status" value="1"/>
</dbReference>
<comment type="catalytic activity">
    <reaction evidence="4">
        <text>L-tyrosyl-[protein] + 3'-phosphoadenylyl sulfate = O-sulfo-L-tyrosine-[protein] + adenosine 3',5'-bisphosphate + H(+)</text>
        <dbReference type="Rhea" id="RHEA:16801"/>
        <dbReference type="Rhea" id="RHEA-COMP:10136"/>
        <dbReference type="Rhea" id="RHEA-COMP:11688"/>
        <dbReference type="ChEBI" id="CHEBI:15378"/>
        <dbReference type="ChEBI" id="CHEBI:46858"/>
        <dbReference type="ChEBI" id="CHEBI:58339"/>
        <dbReference type="ChEBI" id="CHEBI:58343"/>
        <dbReference type="ChEBI" id="CHEBI:65286"/>
        <dbReference type="EC" id="2.8.2.20"/>
    </reaction>
</comment>
<proteinExistence type="inferred from homology"/>
<evidence type="ECO:0000256" key="4">
    <source>
        <dbReference type="ARBA" id="ARBA00048460"/>
    </source>
</evidence>
<dbReference type="SUPFAM" id="SSF52540">
    <property type="entry name" value="P-loop containing nucleoside triphosphate hydrolases"/>
    <property type="match status" value="1"/>
</dbReference>
<dbReference type="PANTHER" id="PTHR12788:SF10">
    <property type="entry name" value="PROTEIN-TYROSINE SULFOTRANSFERASE"/>
    <property type="match status" value="1"/>
</dbReference>
<dbReference type="Proteomes" id="UP000664534">
    <property type="component" value="Unassembled WGS sequence"/>
</dbReference>
<dbReference type="PANTHER" id="PTHR12788">
    <property type="entry name" value="PROTEIN-TYROSINE SULFOTRANSFERASE 2"/>
    <property type="match status" value="1"/>
</dbReference>
<reference evidence="5" key="1">
    <citation type="submission" date="2021-03" db="EMBL/GenBank/DDBJ databases">
        <authorList>
            <person name="Tagirdzhanova G."/>
        </authorList>
    </citation>
    <scope>NUCLEOTIDE SEQUENCE</scope>
</reference>
<dbReference type="Pfam" id="PF13469">
    <property type="entry name" value="Sulfotransfer_3"/>
    <property type="match status" value="1"/>
</dbReference>
<evidence type="ECO:0000313" key="5">
    <source>
        <dbReference type="EMBL" id="CAF9942973.1"/>
    </source>
</evidence>
<dbReference type="GO" id="GO:0005794">
    <property type="term" value="C:Golgi apparatus"/>
    <property type="evidence" value="ECO:0007669"/>
    <property type="project" value="TreeGrafter"/>
</dbReference>
<protein>
    <recommendedName>
        <fullName evidence="2">protein-tyrosine sulfotransferase</fullName>
        <ecNumber evidence="2">2.8.2.20</ecNumber>
    </recommendedName>
</protein>
<name>A0A8H3J8Y6_9LECA</name>
<dbReference type="InterPro" id="IPR027417">
    <property type="entry name" value="P-loop_NTPase"/>
</dbReference>
<dbReference type="EC" id="2.8.2.20" evidence="2"/>
<evidence type="ECO:0000313" key="6">
    <source>
        <dbReference type="Proteomes" id="UP000664534"/>
    </source>
</evidence>
<evidence type="ECO:0000256" key="2">
    <source>
        <dbReference type="ARBA" id="ARBA00013262"/>
    </source>
</evidence>
<evidence type="ECO:0000256" key="1">
    <source>
        <dbReference type="ARBA" id="ARBA00009988"/>
    </source>
</evidence>
<gene>
    <name evidence="5" type="ORF">IMSHALPRED_006489</name>
</gene>
<dbReference type="InterPro" id="IPR026634">
    <property type="entry name" value="TPST-like"/>
</dbReference>
<evidence type="ECO:0000256" key="3">
    <source>
        <dbReference type="ARBA" id="ARBA00022679"/>
    </source>
</evidence>
<dbReference type="AlphaFoldDB" id="A0A8H3J8Y6"/>
<sequence length="434" mass="49618">MSEHLSYLLVTGAPRSGTTLLKDLINTHPGAYLFHERYFTQISEQMKLLHDLLRPQSDLLAPNSVLSAELMLERNYEETRRFYEDRDKIEIGETKAPDAAREFSYFNRAFWDWTSGKHDLQVIGNKLPVTQWTKQEIDLYISKHHPKIIYIIRNPLDVVNSSMRRRYSTDHGLDNWPILSVESACFEWHRALNLLRDILSSNAKDSVLIISYEDLCRETSNIMNAVFEFLELPSTIVEYQAKQLPQEMKLAFLGSAELAYAKLYFDKFTGADTRNLIEAALDPRVRLAPPLQIGAAVRFSDMESEAYCLDGFYEREAWGRWTGPKARLKFVIPPGLRDSVLELRIRPSLLNARGSATCYYKVNDARRVIIDVSEAKSIFVDLSIVYSSEDPVVVLELAAFEAKTPSQAAVSDPRVLGLALEWFAIIDYSDGHHV</sequence>
<dbReference type="OrthoDB" id="205623at2759"/>
<organism evidence="5 6">
    <name type="scientific">Imshaugia aleurites</name>
    <dbReference type="NCBI Taxonomy" id="172621"/>
    <lineage>
        <taxon>Eukaryota</taxon>
        <taxon>Fungi</taxon>
        <taxon>Dikarya</taxon>
        <taxon>Ascomycota</taxon>
        <taxon>Pezizomycotina</taxon>
        <taxon>Lecanoromycetes</taxon>
        <taxon>OSLEUM clade</taxon>
        <taxon>Lecanoromycetidae</taxon>
        <taxon>Lecanorales</taxon>
        <taxon>Lecanorineae</taxon>
        <taxon>Parmeliaceae</taxon>
        <taxon>Imshaugia</taxon>
    </lineage>
</organism>